<proteinExistence type="predicted"/>
<dbReference type="InterPro" id="IPR029058">
    <property type="entry name" value="AB_hydrolase_fold"/>
</dbReference>
<reference evidence="1" key="1">
    <citation type="submission" date="2021-06" db="EMBL/GenBank/DDBJ databases">
        <authorList>
            <person name="Kallberg Y."/>
            <person name="Tangrot J."/>
            <person name="Rosling A."/>
        </authorList>
    </citation>
    <scope>NUCLEOTIDE SEQUENCE</scope>
    <source>
        <strain evidence="1">IA702</strain>
    </source>
</reference>
<keyword evidence="2" id="KW-1185">Reference proteome</keyword>
<evidence type="ECO:0000313" key="2">
    <source>
        <dbReference type="Proteomes" id="UP000789572"/>
    </source>
</evidence>
<dbReference type="EMBL" id="CAJVPJ010002627">
    <property type="protein sequence ID" value="CAG8625826.1"/>
    <property type="molecule type" value="Genomic_DNA"/>
</dbReference>
<dbReference type="SUPFAM" id="SSF53474">
    <property type="entry name" value="alpha/beta-Hydrolases"/>
    <property type="match status" value="1"/>
</dbReference>
<dbReference type="AlphaFoldDB" id="A0A9N9D4D9"/>
<dbReference type="Gene3D" id="3.40.50.1820">
    <property type="entry name" value="alpha/beta hydrolase"/>
    <property type="match status" value="1"/>
</dbReference>
<dbReference type="OrthoDB" id="425723at2759"/>
<protein>
    <submittedName>
        <fullName evidence="1">429_t:CDS:1</fullName>
    </submittedName>
</protein>
<organism evidence="1 2">
    <name type="scientific">Paraglomus occultum</name>
    <dbReference type="NCBI Taxonomy" id="144539"/>
    <lineage>
        <taxon>Eukaryota</taxon>
        <taxon>Fungi</taxon>
        <taxon>Fungi incertae sedis</taxon>
        <taxon>Mucoromycota</taxon>
        <taxon>Glomeromycotina</taxon>
        <taxon>Glomeromycetes</taxon>
        <taxon>Paraglomerales</taxon>
        <taxon>Paraglomeraceae</taxon>
        <taxon>Paraglomus</taxon>
    </lineage>
</organism>
<gene>
    <name evidence="1" type="ORF">POCULU_LOCUS8644</name>
</gene>
<sequence>MDFEADVSLQEETVQTFKPDVVIGSSYGGAIAVTMLQKGTWIGPTLLLAQAFAMYARNDSAKLWLPKNIPITFIHGTKDAVVDIKGSQILAAKGDPELVKLIEVDDEHRLNTLVGNQLYVDAVKELYDKWKGLQAEADKEESDDK</sequence>
<accession>A0A9N9D4D9</accession>
<dbReference type="Proteomes" id="UP000789572">
    <property type="component" value="Unassembled WGS sequence"/>
</dbReference>
<evidence type="ECO:0000313" key="1">
    <source>
        <dbReference type="EMBL" id="CAG8625826.1"/>
    </source>
</evidence>
<comment type="caution">
    <text evidence="1">The sequence shown here is derived from an EMBL/GenBank/DDBJ whole genome shotgun (WGS) entry which is preliminary data.</text>
</comment>
<name>A0A9N9D4D9_9GLOM</name>